<keyword evidence="3" id="KW-1185">Reference proteome</keyword>
<keyword evidence="1" id="KW-0812">Transmembrane</keyword>
<evidence type="ECO:0008006" key="4">
    <source>
        <dbReference type="Google" id="ProtNLM"/>
    </source>
</evidence>
<keyword evidence="1" id="KW-0472">Membrane</keyword>
<feature type="transmembrane region" description="Helical" evidence="1">
    <location>
        <begin position="90"/>
        <end position="123"/>
    </location>
</feature>
<dbReference type="PANTHER" id="PTHR37314">
    <property type="entry name" value="SLR0142 PROTEIN"/>
    <property type="match status" value="1"/>
</dbReference>
<dbReference type="PANTHER" id="PTHR37314:SF4">
    <property type="entry name" value="UPF0700 TRANSMEMBRANE PROTEIN YOAK"/>
    <property type="match status" value="1"/>
</dbReference>
<dbReference type="OrthoDB" id="885342at2"/>
<keyword evidence="1" id="KW-1133">Transmembrane helix</keyword>
<dbReference type="Proteomes" id="UP000004030">
    <property type="component" value="Unassembled WGS sequence"/>
</dbReference>
<protein>
    <recommendedName>
        <fullName evidence="4">DUF1275 domain-containing protein</fullName>
    </recommendedName>
</protein>
<gene>
    <name evidence="2" type="ORF">NSU_1722</name>
</gene>
<feature type="transmembrane region" description="Helical" evidence="1">
    <location>
        <begin position="57"/>
        <end position="78"/>
    </location>
</feature>
<dbReference type="Pfam" id="PF06912">
    <property type="entry name" value="DUF1275"/>
    <property type="match status" value="1"/>
</dbReference>
<dbReference type="EMBL" id="AGFM01000024">
    <property type="protein sequence ID" value="EHJ61283.1"/>
    <property type="molecule type" value="Genomic_DNA"/>
</dbReference>
<sequence>MNALDPPRQALATALAALAGYVDAVGFLSADRYFVSFMSGNSTRMATDLIAEGPRKAMVPALLILGFVLGVAMGNVVAHKAGRWRKPAVLSFVTALLALAALLALSQYLEAMMAMLVFAMGALNNTMQRNETPVALTYLTGALVRIGQGLGGMLTGRGANGIAGFFALWLALAGGAALGATMFLRVGAACLPLAVLAAALLSLAGWRIARVNHGS</sequence>
<feature type="transmembrane region" description="Helical" evidence="1">
    <location>
        <begin position="186"/>
        <end position="209"/>
    </location>
</feature>
<dbReference type="PATRIC" id="fig|1088721.3.peg.1701"/>
<dbReference type="InterPro" id="IPR010699">
    <property type="entry name" value="DUF1275"/>
</dbReference>
<organism evidence="2 3">
    <name type="scientific">Novosphingobium pentaromativorans US6-1</name>
    <dbReference type="NCBI Taxonomy" id="1088721"/>
    <lineage>
        <taxon>Bacteria</taxon>
        <taxon>Pseudomonadati</taxon>
        <taxon>Pseudomonadota</taxon>
        <taxon>Alphaproteobacteria</taxon>
        <taxon>Sphingomonadales</taxon>
        <taxon>Sphingomonadaceae</taxon>
        <taxon>Novosphingobium</taxon>
    </lineage>
</organism>
<accession>G6EBK1</accession>
<feature type="transmembrane region" description="Helical" evidence="1">
    <location>
        <begin position="161"/>
        <end position="180"/>
    </location>
</feature>
<dbReference type="eggNOG" id="COG3619">
    <property type="taxonomic scope" value="Bacteria"/>
</dbReference>
<proteinExistence type="predicted"/>
<name>G6EBK1_9SPHN</name>
<reference evidence="2 3" key="1">
    <citation type="journal article" date="2012" name="J. Bacteriol.">
        <title>Genome sequence of benzo(a)pyrene-degrading bacterium Novosphingobium pentaromativorans US6-1.</title>
        <authorList>
            <person name="Luo Y.R."/>
            <person name="Kang S.G."/>
            <person name="Kim S.J."/>
            <person name="Kim M.R."/>
            <person name="Li N."/>
            <person name="Lee J.H."/>
            <person name="Kwon K.K."/>
        </authorList>
    </citation>
    <scope>NUCLEOTIDE SEQUENCE [LARGE SCALE GENOMIC DNA]</scope>
    <source>
        <strain evidence="2 3">US6-1</strain>
    </source>
</reference>
<evidence type="ECO:0000313" key="3">
    <source>
        <dbReference type="Proteomes" id="UP000004030"/>
    </source>
</evidence>
<dbReference type="AlphaFoldDB" id="G6EBK1"/>
<dbReference type="KEGG" id="npn:JI59_11470"/>
<comment type="caution">
    <text evidence="2">The sequence shown here is derived from an EMBL/GenBank/DDBJ whole genome shotgun (WGS) entry which is preliminary data.</text>
</comment>
<evidence type="ECO:0000313" key="2">
    <source>
        <dbReference type="EMBL" id="EHJ61283.1"/>
    </source>
</evidence>
<dbReference type="STRING" id="1088721.JI59_11470"/>
<evidence type="ECO:0000256" key="1">
    <source>
        <dbReference type="SAM" id="Phobius"/>
    </source>
</evidence>
<dbReference type="RefSeq" id="WP_007012637.1">
    <property type="nucleotide sequence ID" value="NZ_AGFM01000024.1"/>
</dbReference>